<proteinExistence type="inferred from homology"/>
<dbReference type="InterPro" id="IPR002698">
    <property type="entry name" value="FTHF_cligase"/>
</dbReference>
<name>A0A645BH98_9ZZZZ</name>
<dbReference type="GO" id="GO:0030272">
    <property type="term" value="F:5-formyltetrahydrofolate cyclo-ligase activity"/>
    <property type="evidence" value="ECO:0007669"/>
    <property type="project" value="TreeGrafter"/>
</dbReference>
<comment type="caution">
    <text evidence="4">The sequence shown here is derived from an EMBL/GenBank/DDBJ whole genome shotgun (WGS) entry which is preliminary data.</text>
</comment>
<dbReference type="GO" id="GO:0005524">
    <property type="term" value="F:ATP binding"/>
    <property type="evidence" value="ECO:0007669"/>
    <property type="project" value="UniProtKB-KW"/>
</dbReference>
<evidence type="ECO:0000313" key="4">
    <source>
        <dbReference type="EMBL" id="MPM64745.1"/>
    </source>
</evidence>
<protein>
    <recommendedName>
        <fullName evidence="5">5-formyltetrahydrofolate cyclo-ligase</fullName>
    </recommendedName>
</protein>
<evidence type="ECO:0008006" key="5">
    <source>
        <dbReference type="Google" id="ProtNLM"/>
    </source>
</evidence>
<dbReference type="PANTHER" id="PTHR23407">
    <property type="entry name" value="ATPASE INHIBITOR/5-FORMYLTETRAHYDROFOLATE CYCLO-LIGASE"/>
    <property type="match status" value="1"/>
</dbReference>
<dbReference type="InterPro" id="IPR037171">
    <property type="entry name" value="NagB/RpiA_transferase-like"/>
</dbReference>
<dbReference type="PANTHER" id="PTHR23407:SF1">
    <property type="entry name" value="5-FORMYLTETRAHYDROFOLATE CYCLO-LIGASE"/>
    <property type="match status" value="1"/>
</dbReference>
<dbReference type="AlphaFoldDB" id="A0A645BH98"/>
<sequence>MTFTFKKEYREEVLTIRSKVAIDVRTQWDEIIFNKLINSDYYKNSSVIFTFVSFKDEVDTHKFIEHALRNGKKICVPKVPSKKEGMKVYFINNFKDLKKGYFDILEPVEGCIEASPEEIDFILMPGVAFDKQGNRIGYGAGFYDRFLSQLKNQVPKIALAYDFQVYEKVPNDEFDVKIDGIITEKDLIVF</sequence>
<organism evidence="4">
    <name type="scientific">bioreactor metagenome</name>
    <dbReference type="NCBI Taxonomy" id="1076179"/>
    <lineage>
        <taxon>unclassified sequences</taxon>
        <taxon>metagenomes</taxon>
        <taxon>ecological metagenomes</taxon>
    </lineage>
</organism>
<keyword evidence="3" id="KW-0067">ATP-binding</keyword>
<evidence type="ECO:0000256" key="1">
    <source>
        <dbReference type="ARBA" id="ARBA00010638"/>
    </source>
</evidence>
<dbReference type="SUPFAM" id="SSF100950">
    <property type="entry name" value="NagB/RpiA/CoA transferase-like"/>
    <property type="match status" value="1"/>
</dbReference>
<accession>A0A645BH98</accession>
<evidence type="ECO:0000256" key="3">
    <source>
        <dbReference type="ARBA" id="ARBA00022840"/>
    </source>
</evidence>
<dbReference type="EMBL" id="VSSQ01020125">
    <property type="protein sequence ID" value="MPM64745.1"/>
    <property type="molecule type" value="Genomic_DNA"/>
</dbReference>
<dbReference type="PIRSF" id="PIRSF006806">
    <property type="entry name" value="FTHF_cligase"/>
    <property type="match status" value="1"/>
</dbReference>
<evidence type="ECO:0000256" key="2">
    <source>
        <dbReference type="ARBA" id="ARBA00022741"/>
    </source>
</evidence>
<comment type="similarity">
    <text evidence="1">Belongs to the 5-formyltetrahydrofolate cyclo-ligase family.</text>
</comment>
<dbReference type="InterPro" id="IPR024185">
    <property type="entry name" value="FTHF_cligase-like_sf"/>
</dbReference>
<dbReference type="GO" id="GO:0009396">
    <property type="term" value="P:folic acid-containing compound biosynthetic process"/>
    <property type="evidence" value="ECO:0007669"/>
    <property type="project" value="TreeGrafter"/>
</dbReference>
<keyword evidence="2" id="KW-0547">Nucleotide-binding</keyword>
<dbReference type="NCBIfam" id="TIGR02727">
    <property type="entry name" value="MTHFS_bact"/>
    <property type="match status" value="1"/>
</dbReference>
<reference evidence="4" key="1">
    <citation type="submission" date="2019-08" db="EMBL/GenBank/DDBJ databases">
        <authorList>
            <person name="Kucharzyk K."/>
            <person name="Murdoch R.W."/>
            <person name="Higgins S."/>
            <person name="Loffler F."/>
        </authorList>
    </citation>
    <scope>NUCLEOTIDE SEQUENCE</scope>
</reference>
<dbReference type="Pfam" id="PF01812">
    <property type="entry name" value="5-FTHF_cyc-lig"/>
    <property type="match status" value="1"/>
</dbReference>
<gene>
    <name evidence="4" type="primary">yqgN_11</name>
    <name evidence="4" type="ORF">SDC9_111634</name>
</gene>
<dbReference type="Gene3D" id="3.40.50.10420">
    <property type="entry name" value="NagB/RpiA/CoA transferase-like"/>
    <property type="match status" value="1"/>
</dbReference>
<dbReference type="GO" id="GO:0035999">
    <property type="term" value="P:tetrahydrofolate interconversion"/>
    <property type="evidence" value="ECO:0007669"/>
    <property type="project" value="TreeGrafter"/>
</dbReference>